<evidence type="ECO:0000313" key="2">
    <source>
        <dbReference type="EMBL" id="KAJ7421198.1"/>
    </source>
</evidence>
<keyword evidence="3" id="KW-1185">Reference proteome</keyword>
<accession>A0ABQ9DIU2</accession>
<evidence type="ECO:0000256" key="1">
    <source>
        <dbReference type="SAM" id="MobiDB-lite"/>
    </source>
</evidence>
<name>A0ABQ9DIU2_9PASS</name>
<dbReference type="PANTHER" id="PTHR33395:SF22">
    <property type="entry name" value="REVERSE TRANSCRIPTASE DOMAIN-CONTAINING PROTEIN"/>
    <property type="match status" value="1"/>
</dbReference>
<organism evidence="2 3">
    <name type="scientific">Willisornis vidua</name>
    <name type="common">Xingu scale-backed antbird</name>
    <dbReference type="NCBI Taxonomy" id="1566151"/>
    <lineage>
        <taxon>Eukaryota</taxon>
        <taxon>Metazoa</taxon>
        <taxon>Chordata</taxon>
        <taxon>Craniata</taxon>
        <taxon>Vertebrata</taxon>
        <taxon>Euteleostomi</taxon>
        <taxon>Archelosauria</taxon>
        <taxon>Archosauria</taxon>
        <taxon>Dinosauria</taxon>
        <taxon>Saurischia</taxon>
        <taxon>Theropoda</taxon>
        <taxon>Coelurosauria</taxon>
        <taxon>Aves</taxon>
        <taxon>Neognathae</taxon>
        <taxon>Neoaves</taxon>
        <taxon>Telluraves</taxon>
        <taxon>Australaves</taxon>
        <taxon>Passeriformes</taxon>
        <taxon>Thamnophilidae</taxon>
        <taxon>Willisornis</taxon>
    </lineage>
</organism>
<evidence type="ECO:0000313" key="3">
    <source>
        <dbReference type="Proteomes" id="UP001145742"/>
    </source>
</evidence>
<feature type="compositionally biased region" description="Polar residues" evidence="1">
    <location>
        <begin position="60"/>
        <end position="72"/>
    </location>
</feature>
<reference evidence="2" key="1">
    <citation type="submission" date="2019-10" db="EMBL/GenBank/DDBJ databases">
        <authorList>
            <person name="Soares A.E.R."/>
            <person name="Aleixo A."/>
            <person name="Schneider P."/>
            <person name="Miyaki C.Y."/>
            <person name="Schneider M.P."/>
            <person name="Mello C."/>
            <person name="Vasconcelos A.T.R."/>
        </authorList>
    </citation>
    <scope>NUCLEOTIDE SEQUENCE</scope>
    <source>
        <tissue evidence="2">Muscle</tissue>
    </source>
</reference>
<protein>
    <submittedName>
        <fullName evidence="2">Rna-directed dna polymerase from mobile element jockey-like</fullName>
    </submittedName>
</protein>
<feature type="region of interest" description="Disordered" evidence="1">
    <location>
        <begin position="49"/>
        <end position="82"/>
    </location>
</feature>
<dbReference type="EMBL" id="WHWB01033234">
    <property type="protein sequence ID" value="KAJ7421198.1"/>
    <property type="molecule type" value="Genomic_DNA"/>
</dbReference>
<comment type="caution">
    <text evidence="2">The sequence shown here is derived from an EMBL/GenBank/DDBJ whole genome shotgun (WGS) entry which is preliminary data.</text>
</comment>
<dbReference type="Proteomes" id="UP001145742">
    <property type="component" value="Unassembled WGS sequence"/>
</dbReference>
<sequence length="171" mass="19866">MKRDKAQLELNLTTTIKDNKDCFYKCIINKRKAKENFHLLLDEGRNTVRKDEETVEGPNAFNSKTHGSSDTQPPELEDKDKEHHKNAIIPGEMVSDLLHYLNMHKSIALGGMHPRVLRELVEMLTKTLSIIYQQSWLSRKFSVDWMLTNEMPIFKKMDLGRRIWGPTSLSV</sequence>
<gene>
    <name evidence="2" type="ORF">WISP_43802</name>
</gene>
<proteinExistence type="predicted"/>
<dbReference type="PANTHER" id="PTHR33395">
    <property type="entry name" value="TRANSCRIPTASE, PUTATIVE-RELATED-RELATED"/>
    <property type="match status" value="1"/>
</dbReference>